<keyword evidence="2" id="KW-0812">Transmembrane</keyword>
<keyword evidence="4" id="KW-1185">Reference proteome</keyword>
<evidence type="ECO:0000313" key="3">
    <source>
        <dbReference type="EMBL" id="CAH0368664.1"/>
    </source>
</evidence>
<proteinExistence type="predicted"/>
<dbReference type="Proteomes" id="UP000789595">
    <property type="component" value="Unassembled WGS sequence"/>
</dbReference>
<evidence type="ECO:0000256" key="1">
    <source>
        <dbReference type="SAM" id="MobiDB-lite"/>
    </source>
</evidence>
<reference evidence="3" key="1">
    <citation type="submission" date="2021-11" db="EMBL/GenBank/DDBJ databases">
        <authorList>
            <consortium name="Genoscope - CEA"/>
            <person name="William W."/>
        </authorList>
    </citation>
    <scope>NUCLEOTIDE SEQUENCE</scope>
</reference>
<organism evidence="3 4">
    <name type="scientific">Pelagomonas calceolata</name>
    <dbReference type="NCBI Taxonomy" id="35677"/>
    <lineage>
        <taxon>Eukaryota</taxon>
        <taxon>Sar</taxon>
        <taxon>Stramenopiles</taxon>
        <taxon>Ochrophyta</taxon>
        <taxon>Pelagophyceae</taxon>
        <taxon>Pelagomonadales</taxon>
        <taxon>Pelagomonadaceae</taxon>
        <taxon>Pelagomonas</taxon>
    </lineage>
</organism>
<feature type="region of interest" description="Disordered" evidence="1">
    <location>
        <begin position="393"/>
        <end position="451"/>
    </location>
</feature>
<evidence type="ECO:0000313" key="4">
    <source>
        <dbReference type="Proteomes" id="UP000789595"/>
    </source>
</evidence>
<protein>
    <submittedName>
        <fullName evidence="3">Uncharacterized protein</fullName>
    </submittedName>
</protein>
<accession>A0A8J2WV90</accession>
<gene>
    <name evidence="3" type="ORF">PECAL_2P17370</name>
</gene>
<evidence type="ECO:0000256" key="2">
    <source>
        <dbReference type="SAM" id="Phobius"/>
    </source>
</evidence>
<keyword evidence="2" id="KW-0472">Membrane</keyword>
<sequence>MAAWPRNVVKEHRAAAWLLYIFLLSLFITYASVTINHNLQRRDHPVVVEDVVEEAWTLPDIVVCLIYTDGLFELGRYACGDYNIFDDDDGNYQWCDASAYLVGGNVTARDDPHVCVHFETSTLGQRSRGDQTLLEFTWKEHDPFRLVDWDPKWSQLREAAVILRGGGGDMGEYLRTLFSSGGFMADELYYLPISTASDDVGFSNDMNPEKEVHRRLGHPYKLPPPPTQDEASFRATFTTSPLVNYQGNNSNMQFESCYGSDEKGGSAFSVPNAHGCPGHPVPWLADYLKFYPDYVTVGYFQLYIDIHSLKTRYYIEQDPMEPLKLWGILAGTFTQVGMLFGLCFIGKAHLRARFSRKAAEAVGERSSRLGARLSSTPAVTRLRTRSASLGARLTRSLPGSKASRSEDSDADASAAVELGEVTNPVSSPEPLGRGEPEGIDVFAPPRASGLL</sequence>
<comment type="caution">
    <text evidence="3">The sequence shown here is derived from an EMBL/GenBank/DDBJ whole genome shotgun (WGS) entry which is preliminary data.</text>
</comment>
<name>A0A8J2WV90_9STRA</name>
<feature type="transmembrane region" description="Helical" evidence="2">
    <location>
        <begin position="325"/>
        <end position="346"/>
    </location>
</feature>
<dbReference type="AlphaFoldDB" id="A0A8J2WV90"/>
<keyword evidence="2" id="KW-1133">Transmembrane helix</keyword>
<dbReference type="EMBL" id="CAKKNE010000002">
    <property type="protein sequence ID" value="CAH0368664.1"/>
    <property type="molecule type" value="Genomic_DNA"/>
</dbReference>